<gene>
    <name evidence="3" type="ORF">F5X71_24140</name>
</gene>
<dbReference type="EMBL" id="CP046171">
    <property type="protein sequence ID" value="QIS07641.1"/>
    <property type="molecule type" value="Genomic_DNA"/>
</dbReference>
<dbReference type="Pfam" id="PF11298">
    <property type="entry name" value="DUF3099"/>
    <property type="match status" value="1"/>
</dbReference>
<keyword evidence="2" id="KW-1133">Transmembrane helix</keyword>
<evidence type="ECO:0000313" key="4">
    <source>
        <dbReference type="Proteomes" id="UP000501705"/>
    </source>
</evidence>
<feature type="transmembrane region" description="Helical" evidence="2">
    <location>
        <begin position="65"/>
        <end position="86"/>
    </location>
</feature>
<feature type="transmembrane region" description="Helical" evidence="2">
    <location>
        <begin position="41"/>
        <end position="59"/>
    </location>
</feature>
<feature type="region of interest" description="Disordered" evidence="1">
    <location>
        <begin position="90"/>
        <end position="117"/>
    </location>
</feature>
<evidence type="ECO:0000256" key="2">
    <source>
        <dbReference type="SAM" id="Phobius"/>
    </source>
</evidence>
<proteinExistence type="predicted"/>
<sequence>MPSGTPRKAGYFPGSDAKHPVLITEAQPSLEDQHRARVRRYTIIMAFRIPCLVIAAIVYSSFHSALLAILVIAVSIPLPWIAVLIANDRPPRRKDEPSRWDRPRTAIESRPHNAIDS</sequence>
<name>A0A6G9Y370_NOCBR</name>
<evidence type="ECO:0000256" key="1">
    <source>
        <dbReference type="SAM" id="MobiDB-lite"/>
    </source>
</evidence>
<keyword evidence="2" id="KW-0472">Membrane</keyword>
<evidence type="ECO:0000313" key="3">
    <source>
        <dbReference type="EMBL" id="QIS07641.1"/>
    </source>
</evidence>
<keyword evidence="2" id="KW-0812">Transmembrane</keyword>
<dbReference type="AlphaFoldDB" id="A0A6G9Y370"/>
<dbReference type="InterPro" id="IPR021449">
    <property type="entry name" value="DUF3099"/>
</dbReference>
<dbReference type="Proteomes" id="UP000501705">
    <property type="component" value="Chromosome"/>
</dbReference>
<reference evidence="3 4" key="1">
    <citation type="journal article" date="2019" name="ACS Chem. Biol.">
        <title>Identification and Mobilization of a Cryptic Antibiotic Biosynthesis Gene Locus from a Human-Pathogenic Nocardia Isolate.</title>
        <authorList>
            <person name="Herisse M."/>
            <person name="Ishida K."/>
            <person name="Porter J.L."/>
            <person name="Howden B."/>
            <person name="Hertweck C."/>
            <person name="Stinear T.P."/>
            <person name="Pidot S.J."/>
        </authorList>
    </citation>
    <scope>NUCLEOTIDE SEQUENCE [LARGE SCALE GENOMIC DNA]</scope>
    <source>
        <strain evidence="3 4">AUSMDU00024985</strain>
    </source>
</reference>
<protein>
    <submittedName>
        <fullName evidence="3">DUF3099 domain-containing protein</fullName>
    </submittedName>
</protein>
<dbReference type="RefSeq" id="WP_167466691.1">
    <property type="nucleotide sequence ID" value="NZ_CP046171.1"/>
</dbReference>
<organism evidence="3 4">
    <name type="scientific">Nocardia brasiliensis</name>
    <dbReference type="NCBI Taxonomy" id="37326"/>
    <lineage>
        <taxon>Bacteria</taxon>
        <taxon>Bacillati</taxon>
        <taxon>Actinomycetota</taxon>
        <taxon>Actinomycetes</taxon>
        <taxon>Mycobacteriales</taxon>
        <taxon>Nocardiaceae</taxon>
        <taxon>Nocardia</taxon>
    </lineage>
</organism>
<accession>A0A6G9Y370</accession>